<dbReference type="InterPro" id="IPR008969">
    <property type="entry name" value="CarboxyPept-like_regulatory"/>
</dbReference>
<dbReference type="InterPro" id="IPR037066">
    <property type="entry name" value="Plug_dom_sf"/>
</dbReference>
<dbReference type="InterPro" id="IPR023996">
    <property type="entry name" value="TonB-dep_OMP_SusC/RagA"/>
</dbReference>
<comment type="subcellular location">
    <subcellularLocation>
        <location evidence="1 7">Cell outer membrane</location>
        <topology evidence="1 7">Multi-pass membrane protein</topology>
    </subcellularLocation>
</comment>
<keyword evidence="3 7" id="KW-1134">Transmembrane beta strand</keyword>
<keyword evidence="4 7" id="KW-0812">Transmembrane</keyword>
<dbReference type="GO" id="GO:0009279">
    <property type="term" value="C:cell outer membrane"/>
    <property type="evidence" value="ECO:0007669"/>
    <property type="project" value="UniProtKB-SubCell"/>
</dbReference>
<evidence type="ECO:0000256" key="6">
    <source>
        <dbReference type="ARBA" id="ARBA00023237"/>
    </source>
</evidence>
<proteinExistence type="inferred from homology"/>
<gene>
    <name evidence="9" type="ORF">SAMN04487894_113121</name>
</gene>
<dbReference type="SUPFAM" id="SSF56935">
    <property type="entry name" value="Porins"/>
    <property type="match status" value="1"/>
</dbReference>
<evidence type="ECO:0000256" key="2">
    <source>
        <dbReference type="ARBA" id="ARBA00022448"/>
    </source>
</evidence>
<dbReference type="Gene3D" id="2.40.170.20">
    <property type="entry name" value="TonB-dependent receptor, beta-barrel domain"/>
    <property type="match status" value="1"/>
</dbReference>
<keyword evidence="10" id="KW-1185">Reference proteome</keyword>
<dbReference type="NCBIfam" id="TIGR04056">
    <property type="entry name" value="OMP_RagA_SusC"/>
    <property type="match status" value="1"/>
</dbReference>
<evidence type="ECO:0000313" key="10">
    <source>
        <dbReference type="Proteomes" id="UP000198757"/>
    </source>
</evidence>
<evidence type="ECO:0000256" key="3">
    <source>
        <dbReference type="ARBA" id="ARBA00022452"/>
    </source>
</evidence>
<dbReference type="EMBL" id="FMZO01000013">
    <property type="protein sequence ID" value="SDD79144.1"/>
    <property type="molecule type" value="Genomic_DNA"/>
</dbReference>
<dbReference type="AlphaFoldDB" id="A0A1G6XLN3"/>
<dbReference type="RefSeq" id="WP_090391956.1">
    <property type="nucleotide sequence ID" value="NZ_FMZO01000013.1"/>
</dbReference>
<dbReference type="InterPro" id="IPR023997">
    <property type="entry name" value="TonB-dep_OMP_SusC/RagA_CS"/>
</dbReference>
<protein>
    <submittedName>
        <fullName evidence="9">TonB-linked outer membrane protein, SusC/RagA family</fullName>
    </submittedName>
</protein>
<dbReference type="InterPro" id="IPR039426">
    <property type="entry name" value="TonB-dep_rcpt-like"/>
</dbReference>
<dbReference type="Proteomes" id="UP000198757">
    <property type="component" value="Unassembled WGS sequence"/>
</dbReference>
<sequence length="1086" mass="121151">MIKITIKAACFLLVSGTLLVLIFRYPGYIQAQNAFGISISGMITDSMGLGLNGASVMLKNKERHSISNKNGVFEIKAMPGDELIISHVGYQTKIVKIPSEPVYLRITLRINETTDSEVTVEANTGYQKVKPNEINGSVTVIDSRMLNLQTGTNILQRLNGITNGLLFNIGRLNPGSEISIRGLSTINGPLAPLIILDKFPYDGSIDDINPNDVETITILKDAAAASIWGARAANGVIVITTKNGQFNKKLKVEINASNLLSTPPDLSSIPQISVSDYIDIEAQLFERGQFNGDINNTQARYPLSPLVEILLKRKSGAISVADSLSMVNQLKQLDSRKEYSKYFQRIGITQQYSLNISGGNNQIAWLLGGGYNRVLGVNNAFSDKLNIHLKNSFRLLKNLSIAVDAYYASNTNKNGMPDFSSIYNIHNRYVPYQTFVGVKGEALPIDKYRRGFIDTLGAGHLLDWKYYPFEDYKHDATNLKSQNIISNVDIRYTPIAGLEVSANYQYQNAWGSFTRMADMSSFYLRDLINRFTQLSYSKLPDVFPIPKGNLLSKSGSDLITNNFRALASYNRQLGKHLINILSGFDLRDSKSSSGTGAFTIYGYQEDPLSQGVVDFYNRYPTLISGYTETIPGVANISADKNLRYISVYSNGSYTYKSRYGVSGSFRKDASNVFGATTNDKWNPLWSTGASWVLSNEPFYHLHFIPRLRIKASIGVSGNVDPGKTPLPISGVFTNPVTNLPVEKITNLNNPSLRWEKSRQINVGIEFETKENWLKGSVEYYNKTGTDLYGETPYDYTTWGQNNVIIKNVANMIGKGWDINLTSNNINRAVKWETGIIMNINKSKTSKYFADASKDIYGPNDGTYITPIVGKPLYAISAFKWAGLNSEGDPQGYLNDNASTDYRGIINLITQEGSKSNSIVFMGPSVPVCFGSMINNLAWKNLAVSINITYRLGYYFRKRSFTSAALIDNGIGYGDYYERWKQPGDENRTSVPKFVYPDYPLNSYRDFFYSYASPNVLNAGNIRLQFVNVSYRFLFKKASQMPLAVQLYGNASNLGIIWMANRQKIDPDYPTSYAPTKQYTVGMKINF</sequence>
<keyword evidence="2 7" id="KW-0813">Transport</keyword>
<dbReference type="InterPro" id="IPR036942">
    <property type="entry name" value="Beta-barrel_TonB_sf"/>
</dbReference>
<dbReference type="Pfam" id="PF13715">
    <property type="entry name" value="CarbopepD_reg_2"/>
    <property type="match status" value="1"/>
</dbReference>
<dbReference type="PROSITE" id="PS52016">
    <property type="entry name" value="TONB_DEPENDENT_REC_3"/>
    <property type="match status" value="1"/>
</dbReference>
<dbReference type="InterPro" id="IPR012910">
    <property type="entry name" value="Plug_dom"/>
</dbReference>
<dbReference type="Gene3D" id="2.60.40.1120">
    <property type="entry name" value="Carboxypeptidase-like, regulatory domain"/>
    <property type="match status" value="1"/>
</dbReference>
<dbReference type="Gene3D" id="2.170.130.10">
    <property type="entry name" value="TonB-dependent receptor, plug domain"/>
    <property type="match status" value="1"/>
</dbReference>
<reference evidence="10" key="1">
    <citation type="submission" date="2016-10" db="EMBL/GenBank/DDBJ databases">
        <authorList>
            <person name="Varghese N."/>
            <person name="Submissions S."/>
        </authorList>
    </citation>
    <scope>NUCLEOTIDE SEQUENCE [LARGE SCALE GENOMIC DNA]</scope>
    <source>
        <strain evidence="10">DSM 25811 / CCM 8410 / LMG 26954 / E90</strain>
    </source>
</reference>
<dbReference type="SUPFAM" id="SSF49464">
    <property type="entry name" value="Carboxypeptidase regulatory domain-like"/>
    <property type="match status" value="1"/>
</dbReference>
<comment type="similarity">
    <text evidence="7">Belongs to the TonB-dependent receptor family.</text>
</comment>
<dbReference type="NCBIfam" id="TIGR04057">
    <property type="entry name" value="SusC_RagA_signa"/>
    <property type="match status" value="1"/>
</dbReference>
<evidence type="ECO:0000256" key="7">
    <source>
        <dbReference type="PROSITE-ProRule" id="PRU01360"/>
    </source>
</evidence>
<keyword evidence="6 7" id="KW-0998">Cell outer membrane</keyword>
<keyword evidence="5 7" id="KW-0472">Membrane</keyword>
<evidence type="ECO:0000313" key="9">
    <source>
        <dbReference type="EMBL" id="SDD79144.1"/>
    </source>
</evidence>
<organism evidence="9 10">
    <name type="scientific">Niabella drilacis (strain DSM 25811 / CCM 8410 / CCUG 62505 / LMG 26954 / E90)</name>
    <dbReference type="NCBI Taxonomy" id="1285928"/>
    <lineage>
        <taxon>Bacteria</taxon>
        <taxon>Pseudomonadati</taxon>
        <taxon>Bacteroidota</taxon>
        <taxon>Chitinophagia</taxon>
        <taxon>Chitinophagales</taxon>
        <taxon>Chitinophagaceae</taxon>
        <taxon>Niabella</taxon>
    </lineage>
</organism>
<dbReference type="STRING" id="1285928.SAMN04487894_113121"/>
<feature type="domain" description="TonB-dependent receptor plug" evidence="8">
    <location>
        <begin position="132"/>
        <end position="236"/>
    </location>
</feature>
<accession>A0A1G6XLN3</accession>
<evidence type="ECO:0000256" key="4">
    <source>
        <dbReference type="ARBA" id="ARBA00022692"/>
    </source>
</evidence>
<evidence type="ECO:0000256" key="1">
    <source>
        <dbReference type="ARBA" id="ARBA00004571"/>
    </source>
</evidence>
<evidence type="ECO:0000259" key="8">
    <source>
        <dbReference type="Pfam" id="PF07715"/>
    </source>
</evidence>
<name>A0A1G6XLN3_NIADE</name>
<evidence type="ECO:0000256" key="5">
    <source>
        <dbReference type="ARBA" id="ARBA00023136"/>
    </source>
</evidence>
<dbReference type="Pfam" id="PF07715">
    <property type="entry name" value="Plug"/>
    <property type="match status" value="1"/>
</dbReference>
<dbReference type="OrthoDB" id="9768177at2"/>